<proteinExistence type="predicted"/>
<sequence length="362" mass="37000">MPEPAVIGVLGAGGAVGTVAVTCLLDGGGVRVRAGCRRPGPAPAGVRPAVVDATDPAAVRRFASGCRLVLDCTAPAYTLMAGVRAAVLGAGADYVSVMDDGRTPPPPAGRTVVLAAGVSPGLSGLLPRLLAEGLTGPLDFTGAYAGLGALTAGAAADYLLSLDAGYGMALAAWHGREVPRALRVDEDFQVPTVDRALTGYPYLTAELRRQALTLPLARASWFNAFDGPHVLAATTRRRGAGSPGADAIAELVRASRLDAAGRRPYQVLYGELTGHTADGRPVRRSVVIRGTDGSALTGVVAAEAVLAVLAGGARPGVRYASDIVDSRRLLTGLQHRLPDTVVRFTGDVPCSTTSTEQVEGVL</sequence>
<organism evidence="1 2">
    <name type="scientific">Actinoplanes oblitus</name>
    <dbReference type="NCBI Taxonomy" id="3040509"/>
    <lineage>
        <taxon>Bacteria</taxon>
        <taxon>Bacillati</taxon>
        <taxon>Actinomycetota</taxon>
        <taxon>Actinomycetes</taxon>
        <taxon>Micromonosporales</taxon>
        <taxon>Micromonosporaceae</taxon>
        <taxon>Actinoplanes</taxon>
    </lineage>
</organism>
<dbReference type="InterPro" id="IPR036291">
    <property type="entry name" value="NAD(P)-bd_dom_sf"/>
</dbReference>
<evidence type="ECO:0000313" key="1">
    <source>
        <dbReference type="EMBL" id="WIN00601.1"/>
    </source>
</evidence>
<name>A0ABY8WRY4_9ACTN</name>
<dbReference type="SUPFAM" id="SSF51735">
    <property type="entry name" value="NAD(P)-binding Rossmann-fold domains"/>
    <property type="match status" value="1"/>
</dbReference>
<accession>A0ABY8WRY4</accession>
<reference evidence="1 2" key="1">
    <citation type="submission" date="2023-06" db="EMBL/GenBank/DDBJ databases">
        <authorList>
            <person name="Yushchuk O."/>
            <person name="Binda E."/>
            <person name="Ruckert-Reed C."/>
            <person name="Fedorenko V."/>
            <person name="Kalinowski J."/>
            <person name="Marinelli F."/>
        </authorList>
    </citation>
    <scope>NUCLEOTIDE SEQUENCE [LARGE SCALE GENOMIC DNA]</scope>
    <source>
        <strain evidence="1 2">NRRL 3884</strain>
    </source>
</reference>
<dbReference type="Gene3D" id="3.40.50.720">
    <property type="entry name" value="NAD(P)-binding Rossmann-like Domain"/>
    <property type="match status" value="1"/>
</dbReference>
<protein>
    <submittedName>
        <fullName evidence="1">Saccharopine dehydrogenase</fullName>
    </submittedName>
</protein>
<dbReference type="Proteomes" id="UP001240150">
    <property type="component" value="Chromosome"/>
</dbReference>
<dbReference type="RefSeq" id="WP_284922130.1">
    <property type="nucleotide sequence ID" value="NZ_CP126980.1"/>
</dbReference>
<keyword evidence="2" id="KW-1185">Reference proteome</keyword>
<dbReference type="PANTHER" id="PTHR43781:SF1">
    <property type="entry name" value="SACCHAROPINE DEHYDROGENASE"/>
    <property type="match status" value="1"/>
</dbReference>
<evidence type="ECO:0000313" key="2">
    <source>
        <dbReference type="Proteomes" id="UP001240150"/>
    </source>
</evidence>
<gene>
    <name evidence="1" type="ORF">ACTOB_004316</name>
</gene>
<dbReference type="PANTHER" id="PTHR43781">
    <property type="entry name" value="SACCHAROPINE DEHYDROGENASE"/>
    <property type="match status" value="1"/>
</dbReference>
<dbReference type="EMBL" id="CP126980">
    <property type="protein sequence ID" value="WIN00601.1"/>
    <property type="molecule type" value="Genomic_DNA"/>
</dbReference>